<organism evidence="3 4">
    <name type="scientific">Trypanosoma rangeli</name>
    <dbReference type="NCBI Taxonomy" id="5698"/>
    <lineage>
        <taxon>Eukaryota</taxon>
        <taxon>Discoba</taxon>
        <taxon>Euglenozoa</taxon>
        <taxon>Kinetoplastea</taxon>
        <taxon>Metakinetoplastina</taxon>
        <taxon>Trypanosomatida</taxon>
        <taxon>Trypanosomatidae</taxon>
        <taxon>Trypanosoma</taxon>
        <taxon>Herpetosoma</taxon>
    </lineage>
</organism>
<feature type="domain" description="WW" evidence="2">
    <location>
        <begin position="64"/>
        <end position="97"/>
    </location>
</feature>
<evidence type="ECO:0000259" key="2">
    <source>
        <dbReference type="PROSITE" id="PS50020"/>
    </source>
</evidence>
<feature type="compositionally biased region" description="Low complexity" evidence="1">
    <location>
        <begin position="867"/>
        <end position="883"/>
    </location>
</feature>
<dbReference type="OrthoDB" id="6344460at2759"/>
<dbReference type="PANTHER" id="PTHR21715">
    <property type="entry name" value="RH04127P"/>
    <property type="match status" value="1"/>
</dbReference>
<feature type="region of interest" description="Disordered" evidence="1">
    <location>
        <begin position="1131"/>
        <end position="1157"/>
    </location>
</feature>
<feature type="region of interest" description="Disordered" evidence="1">
    <location>
        <begin position="854"/>
        <end position="889"/>
    </location>
</feature>
<feature type="compositionally biased region" description="Basic and acidic residues" evidence="1">
    <location>
        <begin position="525"/>
        <end position="539"/>
    </location>
</feature>
<evidence type="ECO:0000256" key="1">
    <source>
        <dbReference type="SAM" id="MobiDB-lite"/>
    </source>
</evidence>
<keyword evidence="4" id="KW-1185">Reference proteome</keyword>
<feature type="compositionally biased region" description="Basic and acidic residues" evidence="1">
    <location>
        <begin position="502"/>
        <end position="512"/>
    </location>
</feature>
<dbReference type="EMBL" id="MKGL01000069">
    <property type="protein sequence ID" value="RNF08295.1"/>
    <property type="molecule type" value="Genomic_DNA"/>
</dbReference>
<dbReference type="Proteomes" id="UP000283634">
    <property type="component" value="Unassembled WGS sequence"/>
</dbReference>
<feature type="region of interest" description="Disordered" evidence="1">
    <location>
        <begin position="445"/>
        <end position="472"/>
    </location>
</feature>
<dbReference type="SUPFAM" id="SSF51045">
    <property type="entry name" value="WW domain"/>
    <property type="match status" value="1"/>
</dbReference>
<feature type="region of interest" description="Disordered" evidence="1">
    <location>
        <begin position="502"/>
        <end position="539"/>
    </location>
</feature>
<gene>
    <name evidence="3" type="ORF">TraAM80_02801</name>
</gene>
<name>A0A422NS34_TRYRA</name>
<accession>A0A422NS34</accession>
<dbReference type="PROSITE" id="PS50020">
    <property type="entry name" value="WW_DOMAIN_2"/>
    <property type="match status" value="1"/>
</dbReference>
<dbReference type="InterPro" id="IPR001202">
    <property type="entry name" value="WW_dom"/>
</dbReference>
<feature type="compositionally biased region" description="Basic and acidic residues" evidence="1">
    <location>
        <begin position="445"/>
        <end position="456"/>
    </location>
</feature>
<dbReference type="InterPro" id="IPR036020">
    <property type="entry name" value="WW_dom_sf"/>
</dbReference>
<dbReference type="InterPro" id="IPR053233">
    <property type="entry name" value="ABRA-related"/>
</dbReference>
<dbReference type="PANTHER" id="PTHR21715:SF3">
    <property type="entry name" value="WW DOMAIN-CONTAINING PROTEIN"/>
    <property type="match status" value="1"/>
</dbReference>
<feature type="compositionally biased region" description="Low complexity" evidence="1">
    <location>
        <begin position="160"/>
        <end position="176"/>
    </location>
</feature>
<feature type="compositionally biased region" description="Basic and acidic residues" evidence="1">
    <location>
        <begin position="133"/>
        <end position="155"/>
    </location>
</feature>
<dbReference type="AlphaFoldDB" id="A0A422NS34"/>
<reference evidence="3 4" key="1">
    <citation type="journal article" date="2018" name="BMC Genomics">
        <title>Genomic comparison of Trypanosoma conorhini and Trypanosoma rangeli to Trypanosoma cruzi strains of high and low virulence.</title>
        <authorList>
            <person name="Bradwell K.R."/>
            <person name="Koparde V.N."/>
            <person name="Matveyev A.V."/>
            <person name="Serrano M.G."/>
            <person name="Alves J.M."/>
            <person name="Parikh H."/>
            <person name="Huang B."/>
            <person name="Lee V."/>
            <person name="Espinosa-Alvarez O."/>
            <person name="Ortiz P.A."/>
            <person name="Costa-Martins A.G."/>
            <person name="Teixeira M.M."/>
            <person name="Buck G.A."/>
        </authorList>
    </citation>
    <scope>NUCLEOTIDE SEQUENCE [LARGE SCALE GENOMIC DNA]</scope>
    <source>
        <strain evidence="3 4">AM80</strain>
    </source>
</reference>
<dbReference type="VEuPathDB" id="TriTrypDB:TRSC58_02543"/>
<dbReference type="CDD" id="cd00201">
    <property type="entry name" value="WW"/>
    <property type="match status" value="1"/>
</dbReference>
<comment type="caution">
    <text evidence="3">The sequence shown here is derived from an EMBL/GenBank/DDBJ whole genome shotgun (WGS) entry which is preliminary data.</text>
</comment>
<dbReference type="SMART" id="SM00456">
    <property type="entry name" value="WW"/>
    <property type="match status" value="1"/>
</dbReference>
<dbReference type="OMA" id="EPELMWI"/>
<dbReference type="RefSeq" id="XP_029240319.1">
    <property type="nucleotide sequence ID" value="XM_029379792.1"/>
</dbReference>
<dbReference type="Gene3D" id="3.30.1470.10">
    <property type="entry name" value="Photosystem I PsaD, reaction center subunit II"/>
    <property type="match status" value="1"/>
</dbReference>
<evidence type="ECO:0000313" key="3">
    <source>
        <dbReference type="EMBL" id="RNF08295.1"/>
    </source>
</evidence>
<sequence length="1157" mass="129143">MAVIPKAGEVFHSDDGSVSVVLPDPCDSSSVPTQEEIEEYAEWLGIDLEKEPSLLWVAREGLRTPLPAEWKACRTGEGEVYYFNFLTGESKWEHPTDEAFKEKVMEERAKLMTGGAGYGKAKKRNKSSATAGRGEEGAEVRRLEKGAAGHVETPKKSVKGTKTTTSTTPMSSPYTSPMTTVLTASAMRFGRLGALGTPAATQRVAPDVSGLLASSSTGERALTRFGFGGSNTSTSSSIGLAAGGLGVGIAAGKSLLTKTHDGVKGMEVQIRRRIDDDIEARRRAMRIRHEKQIMDERALLEKALQDAKETGEVAVAEARERQAEELKRRAQAELESLQQTLEKQHAEARARVASLRQKLEQEQTSLEGALQERLKEVRNEMQRRRIESATTQREVAAATLAKEKARLSEDLARQLEAEVTRLERDSKTTLEAFEKRLAAERAKLEKELDEKEKEQGGSDASSKAAEAAVQRAYEAALQRATSAASDAMDALRHEYRAKEDALQAEKQRKLQAKEASAVTASPVNAKHDDELKRREEEAAAEAAKLEQALKQKVAQYELETQRLVAAKQAEVNKARPSGGDTENREHISSISNNNNIAKAGRPTMTAVQEQREFDDALQRLETKHAQSMDRIRREHERILQEKKLFNPRQSPGYAERLQEEQELWLKANPPPDLTMPQLEPVPTFSGLMNASPAPMLNKADQQKRVDIAVMDAKEKRTVDDENKLAEVELMLTKEVKEAVTAYREERLREVEARLAQYQVRQAEEYRQRLDQTASTITEGVKALATRQSSPWDTAATAESLSRVPQPDGNTENVALRINEVSVEEAHRREEELRQRLQGRIETLEAMTRGARAALRQRQDYAQRRTRTPTAATPTNTTNATNTPVASKLPPTVPIDAFFSGRQEQQLTPGPLLQPQPQTHCSLTSVLNGTLSSIAPVNSLWSSARPSPMKQQPWLNAGNAVSPVSWHEKQPALGQDSNDDQLLHPLLSKQNCVLEDRLRRASLLLAERKEKLRAQHVSMMQARETWRQDMAKCRTQRDRNHALLLREVKVVLEEKARQLNRETLEVKQATVWLRKCMAEHKARLRPQPARHISAEDVIVAGNTTATTSCHIISMLEGLLARTELLESYVTAKKQPDTKPLHQTRHRSVSPGKCHWYHQ</sequence>
<protein>
    <recommendedName>
        <fullName evidence="2">WW domain-containing protein</fullName>
    </recommendedName>
</protein>
<feature type="region of interest" description="Disordered" evidence="1">
    <location>
        <begin position="116"/>
        <end position="176"/>
    </location>
</feature>
<proteinExistence type="predicted"/>
<dbReference type="Pfam" id="PF00397">
    <property type="entry name" value="WW"/>
    <property type="match status" value="1"/>
</dbReference>
<evidence type="ECO:0000313" key="4">
    <source>
        <dbReference type="Proteomes" id="UP000283634"/>
    </source>
</evidence>
<dbReference type="GeneID" id="40326734"/>